<feature type="compositionally biased region" description="Basic and acidic residues" evidence="13">
    <location>
        <begin position="332"/>
        <end position="345"/>
    </location>
</feature>
<keyword evidence="5" id="KW-0832">Ubl conjugation</keyword>
<accession>A0A8V5FUQ0</accession>
<keyword evidence="15" id="KW-1185">Reference proteome</keyword>
<dbReference type="AlphaFoldDB" id="A0A8C6JZK4"/>
<keyword evidence="9" id="KW-0539">Nucleus</keyword>
<evidence type="ECO:0000313" key="14">
    <source>
        <dbReference type="Ensembl" id="ENSMUNP00000021222.2"/>
    </source>
</evidence>
<dbReference type="Ensembl" id="ENSMUNT00000024255.2">
    <property type="protein sequence ID" value="ENSMUNP00000021222.2"/>
    <property type="gene ID" value="ENSMUNG00000016064.2"/>
</dbReference>
<dbReference type="GO" id="GO:0000978">
    <property type="term" value="F:RNA polymerase II cis-regulatory region sequence-specific DNA binding"/>
    <property type="evidence" value="ECO:0007669"/>
    <property type="project" value="TreeGrafter"/>
</dbReference>
<dbReference type="FunFam" id="1.10.30.10:FF:000020">
    <property type="entry name" value="HMG box-containing protein 1"/>
    <property type="match status" value="1"/>
</dbReference>
<dbReference type="CDD" id="cd21988">
    <property type="entry name" value="HMG-box_HBP1"/>
    <property type="match status" value="1"/>
</dbReference>
<feature type="compositionally biased region" description="Gly residues" evidence="13">
    <location>
        <begin position="17"/>
        <end position="26"/>
    </location>
</feature>
<keyword evidence="6" id="KW-0805">Transcription regulation</keyword>
<feature type="region of interest" description="Disordered" evidence="13">
    <location>
        <begin position="48"/>
        <end position="76"/>
    </location>
</feature>
<dbReference type="PANTHER" id="PTHR15499">
    <property type="entry name" value="HMG BOX-CONTAINING PROTEIN 1"/>
    <property type="match status" value="1"/>
</dbReference>
<dbReference type="GO" id="GO:0016055">
    <property type="term" value="P:Wnt signaling pathway"/>
    <property type="evidence" value="ECO:0007669"/>
    <property type="project" value="UniProtKB-KW"/>
</dbReference>
<dbReference type="SUPFAM" id="SSF102031">
    <property type="entry name" value="AXH domain"/>
    <property type="match status" value="1"/>
</dbReference>
<evidence type="ECO:0000256" key="10">
    <source>
        <dbReference type="ARBA" id="ARBA00025095"/>
    </source>
</evidence>
<evidence type="ECO:0000256" key="12">
    <source>
        <dbReference type="ARBA" id="ARBA00030708"/>
    </source>
</evidence>
<dbReference type="InterPro" id="IPR036096">
    <property type="entry name" value="Ataxin_AXH_dom_sf"/>
</dbReference>
<dbReference type="GO" id="GO:0000981">
    <property type="term" value="F:DNA-binding transcription factor activity, RNA polymerase II-specific"/>
    <property type="evidence" value="ECO:0007669"/>
    <property type="project" value="TreeGrafter"/>
</dbReference>
<evidence type="ECO:0000256" key="6">
    <source>
        <dbReference type="ARBA" id="ARBA00023015"/>
    </source>
</evidence>
<evidence type="ECO:0000256" key="11">
    <source>
        <dbReference type="ARBA" id="ARBA00030026"/>
    </source>
</evidence>
<evidence type="ECO:0000256" key="1">
    <source>
        <dbReference type="ARBA" id="ARBA00004123"/>
    </source>
</evidence>
<dbReference type="PROSITE" id="PS51148">
    <property type="entry name" value="AXH"/>
    <property type="match status" value="1"/>
</dbReference>
<proteinExistence type="predicted"/>
<evidence type="ECO:0000256" key="7">
    <source>
        <dbReference type="ARBA" id="ARBA00023125"/>
    </source>
</evidence>
<reference evidence="14" key="3">
    <citation type="submission" date="2025-09" db="UniProtKB">
        <authorList>
            <consortium name="Ensembl"/>
        </authorList>
    </citation>
    <scope>IDENTIFICATION</scope>
</reference>
<reference evidence="14" key="2">
    <citation type="submission" date="2025-08" db="UniProtKB">
        <authorList>
            <consortium name="Ensembl"/>
        </authorList>
    </citation>
    <scope>IDENTIFICATION</scope>
</reference>
<comment type="function">
    <text evidence="10">Transcriptional repressor that binds to the promoter region of target genes. Plays a role in the regulation of the cell cycle and of the Wnt pathway. Binds preferentially to the sequence 5'-TTCATTCATTCA-3'. Binding to the histone H1.0 promoter is enhanced by interaction with RB1. Disrupts the interaction between DNA and TCF4.</text>
</comment>
<evidence type="ECO:0000256" key="13">
    <source>
        <dbReference type="SAM" id="MobiDB-lite"/>
    </source>
</evidence>
<organism evidence="14 15">
    <name type="scientific">Melopsittacus undulatus</name>
    <name type="common">Budgerigar</name>
    <name type="synonym">Psittacus undulatus</name>
    <dbReference type="NCBI Taxonomy" id="13146"/>
    <lineage>
        <taxon>Eukaryota</taxon>
        <taxon>Metazoa</taxon>
        <taxon>Chordata</taxon>
        <taxon>Craniata</taxon>
        <taxon>Vertebrata</taxon>
        <taxon>Euteleostomi</taxon>
        <taxon>Archelosauria</taxon>
        <taxon>Archosauria</taxon>
        <taxon>Dinosauria</taxon>
        <taxon>Saurischia</taxon>
        <taxon>Theropoda</taxon>
        <taxon>Coelurosauria</taxon>
        <taxon>Aves</taxon>
        <taxon>Neognathae</taxon>
        <taxon>Neoaves</taxon>
        <taxon>Telluraves</taxon>
        <taxon>Australaves</taxon>
        <taxon>Psittaciformes</taxon>
        <taxon>Psittaculidae</taxon>
        <taxon>Melopsittacus</taxon>
    </lineage>
</organism>
<dbReference type="InterPro" id="IPR009071">
    <property type="entry name" value="HMG_box_dom"/>
</dbReference>
<sequence>MLEQRQLRPLGNQARPGWGGTSLRGGGGGGAEGNLVMATGLVSASKFGAAASGGPRGAGTGRTGSARPEGSGGCRGPSRGGCWFLAVGGGRSPDIVYWAPSLTGPAEPPPSRAAGLKLAAYAGSANRLRVPSSAASDVGTSKVERVPLILFLRERPSDTSEHPNMVWKVKTNQMPNAVQKLLLVVDKRTSGMNESLELLKCNENLPSSPGYASCDEHMELDDLPELQAVQTDSTPPALFQLGADVSHQECSRPSWNQHTSNSNSESAYSCENGVNWLTELANIATSPQSPLMQCSFYNRSSPVHIIATSKSLHSYARPPPGSSKNDPSFSKNDVDETPVRHERANSESESGIFCMSSLSDDDDLGWCHSWPSTVWHCFLKGSRLCFHKGRNKEWQDVEDFARAESCGKDENLPASPYKGYGSDGLKLISHEESISFGESVLKLTFDPGTVEDGLLTVECRLDHPFYVKNKGWSSFYPSLTVVQHGIPCCEMHLGDLCLPPGHPDAINFDDSGVFDTFKSYDFTPMDSSAVYVLSSMARQRRASLSCGGSNSQEAERSECSSKNCASTASSHLSSSSLYSKAGKSHSSGTASTVSATSPNKCKRPMNAFMLFAKKYRVEYTQMYPGKDNRAISVILGDRWKKMKNEERRMYTLEAKALAEEQKRLNPDCWKRKRTNSGSQQH</sequence>
<protein>
    <recommendedName>
        <fullName evidence="2">HMG box-containing protein 1</fullName>
    </recommendedName>
    <alternativeName>
        <fullName evidence="12">HMG box transcription factor 1</fullName>
    </alternativeName>
    <alternativeName>
        <fullName evidence="11">High mobility group box transcription factor 1</fullName>
    </alternativeName>
</protein>
<keyword evidence="3" id="KW-0678">Repressor</keyword>
<dbReference type="SMART" id="SM00398">
    <property type="entry name" value="HMG"/>
    <property type="match status" value="1"/>
</dbReference>
<keyword evidence="4" id="KW-0879">Wnt signaling pathway</keyword>
<dbReference type="InterPro" id="IPR003652">
    <property type="entry name" value="Ataxin_AXH_dom"/>
</dbReference>
<dbReference type="InterPro" id="IPR039655">
    <property type="entry name" value="HBP1"/>
</dbReference>
<evidence type="ECO:0000256" key="2">
    <source>
        <dbReference type="ARBA" id="ARBA00017229"/>
    </source>
</evidence>
<name>A0A8C6JZK4_MELUD</name>
<dbReference type="SUPFAM" id="SSF47095">
    <property type="entry name" value="HMG-box"/>
    <property type="match status" value="1"/>
</dbReference>
<evidence type="ECO:0000256" key="8">
    <source>
        <dbReference type="ARBA" id="ARBA00023163"/>
    </source>
</evidence>
<dbReference type="GO" id="GO:0005634">
    <property type="term" value="C:nucleus"/>
    <property type="evidence" value="ECO:0007669"/>
    <property type="project" value="UniProtKB-SubCell"/>
</dbReference>
<dbReference type="Gene3D" id="1.10.30.10">
    <property type="entry name" value="High mobility group box domain"/>
    <property type="match status" value="1"/>
</dbReference>
<dbReference type="PROSITE" id="PS50118">
    <property type="entry name" value="HMG_BOX_2"/>
    <property type="match status" value="1"/>
</dbReference>
<evidence type="ECO:0000256" key="4">
    <source>
        <dbReference type="ARBA" id="ARBA00022687"/>
    </source>
</evidence>
<dbReference type="InterPro" id="IPR036910">
    <property type="entry name" value="HMG_box_dom_sf"/>
</dbReference>
<feature type="compositionally biased region" description="Polar residues" evidence="13">
    <location>
        <begin position="322"/>
        <end position="331"/>
    </location>
</feature>
<feature type="region of interest" description="Disordered" evidence="13">
    <location>
        <begin position="1"/>
        <end position="26"/>
    </location>
</feature>
<evidence type="ECO:0000256" key="5">
    <source>
        <dbReference type="ARBA" id="ARBA00022843"/>
    </source>
</evidence>
<evidence type="ECO:0000256" key="3">
    <source>
        <dbReference type="ARBA" id="ARBA00022491"/>
    </source>
</evidence>
<evidence type="ECO:0000256" key="9">
    <source>
        <dbReference type="ARBA" id="ARBA00023242"/>
    </source>
</evidence>
<comment type="subcellular location">
    <subcellularLocation>
        <location evidence="1">Nucleus</location>
    </subcellularLocation>
</comment>
<dbReference type="PANTHER" id="PTHR15499:SF3">
    <property type="entry name" value="HMG BOX-CONTAINING PROTEIN 1"/>
    <property type="match status" value="1"/>
</dbReference>
<accession>A0A8C6JZK4</accession>
<dbReference type="Pfam" id="PF00505">
    <property type="entry name" value="HMG_box"/>
    <property type="match status" value="1"/>
</dbReference>
<keyword evidence="7" id="KW-0238">DNA-binding</keyword>
<reference evidence="14" key="1">
    <citation type="submission" date="2020-03" db="EMBL/GenBank/DDBJ databases">
        <title>Melopsittacus undulatus (budgerigar) genome, bMelUnd1, maternal haplotype with Z.</title>
        <authorList>
            <person name="Gedman G."/>
            <person name="Mountcastle J."/>
            <person name="Haase B."/>
            <person name="Formenti G."/>
            <person name="Wright T."/>
            <person name="Apodaca J."/>
            <person name="Pelan S."/>
            <person name="Chow W."/>
            <person name="Rhie A."/>
            <person name="Howe K."/>
            <person name="Fedrigo O."/>
            <person name="Jarvis E.D."/>
        </authorList>
    </citation>
    <scope>NUCLEOTIDE SEQUENCE [LARGE SCALE GENOMIC DNA]</scope>
</reference>
<dbReference type="SMART" id="SM00536">
    <property type="entry name" value="AXH"/>
    <property type="match status" value="1"/>
</dbReference>
<dbReference type="Proteomes" id="UP000694405">
    <property type="component" value="Chromosome 5"/>
</dbReference>
<dbReference type="GO" id="GO:0003723">
    <property type="term" value="F:RNA binding"/>
    <property type="evidence" value="ECO:0007669"/>
    <property type="project" value="InterPro"/>
</dbReference>
<gene>
    <name evidence="14" type="primary">LOC101878742</name>
</gene>
<evidence type="ECO:0000313" key="15">
    <source>
        <dbReference type="Proteomes" id="UP000694405"/>
    </source>
</evidence>
<dbReference type="Pfam" id="PF08517">
    <property type="entry name" value="AXH"/>
    <property type="match status" value="1"/>
</dbReference>
<keyword evidence="8" id="KW-0804">Transcription</keyword>
<feature type="region of interest" description="Disordered" evidence="13">
    <location>
        <begin position="312"/>
        <end position="345"/>
    </location>
</feature>